<name>A0A0E9RWM7_ANGAN</name>
<reference evidence="1" key="2">
    <citation type="journal article" date="2015" name="Fish Shellfish Immunol.">
        <title>Early steps in the European eel (Anguilla anguilla)-Vibrio vulnificus interaction in the gills: Role of the RtxA13 toxin.</title>
        <authorList>
            <person name="Callol A."/>
            <person name="Pajuelo D."/>
            <person name="Ebbesson L."/>
            <person name="Teles M."/>
            <person name="MacKenzie S."/>
            <person name="Amaro C."/>
        </authorList>
    </citation>
    <scope>NUCLEOTIDE SEQUENCE</scope>
</reference>
<protein>
    <submittedName>
        <fullName evidence="1">Uncharacterized protein</fullName>
    </submittedName>
</protein>
<reference evidence="1" key="1">
    <citation type="submission" date="2014-11" db="EMBL/GenBank/DDBJ databases">
        <authorList>
            <person name="Amaro Gonzalez C."/>
        </authorList>
    </citation>
    <scope>NUCLEOTIDE SEQUENCE</scope>
</reference>
<dbReference type="AlphaFoldDB" id="A0A0E9RWM7"/>
<accession>A0A0E9RWM7</accession>
<dbReference type="EMBL" id="GBXM01074973">
    <property type="protein sequence ID" value="JAH33604.1"/>
    <property type="molecule type" value="Transcribed_RNA"/>
</dbReference>
<sequence>MAPMPLSSSVSQISVLYPPVWVITVPELYLLWHSNIPQRTVQDSIVTRYWTVLALC</sequence>
<organism evidence="1">
    <name type="scientific">Anguilla anguilla</name>
    <name type="common">European freshwater eel</name>
    <name type="synonym">Muraena anguilla</name>
    <dbReference type="NCBI Taxonomy" id="7936"/>
    <lineage>
        <taxon>Eukaryota</taxon>
        <taxon>Metazoa</taxon>
        <taxon>Chordata</taxon>
        <taxon>Craniata</taxon>
        <taxon>Vertebrata</taxon>
        <taxon>Euteleostomi</taxon>
        <taxon>Actinopterygii</taxon>
        <taxon>Neopterygii</taxon>
        <taxon>Teleostei</taxon>
        <taxon>Anguilliformes</taxon>
        <taxon>Anguillidae</taxon>
        <taxon>Anguilla</taxon>
    </lineage>
</organism>
<evidence type="ECO:0000313" key="1">
    <source>
        <dbReference type="EMBL" id="JAH33604.1"/>
    </source>
</evidence>
<proteinExistence type="predicted"/>